<dbReference type="VEuPathDB" id="VectorBase:BGLAX_052602"/>
<dbReference type="GO" id="GO:0030036">
    <property type="term" value="P:actin cytoskeleton organization"/>
    <property type="evidence" value="ECO:0007669"/>
    <property type="project" value="TreeGrafter"/>
</dbReference>
<dbReference type="GO" id="GO:0005178">
    <property type="term" value="F:integrin binding"/>
    <property type="evidence" value="ECO:0007669"/>
    <property type="project" value="TreeGrafter"/>
</dbReference>
<evidence type="ECO:0000313" key="3">
    <source>
        <dbReference type="Proteomes" id="UP000076420"/>
    </source>
</evidence>
<dbReference type="GO" id="GO:0005737">
    <property type="term" value="C:cytoplasm"/>
    <property type="evidence" value="ECO:0007669"/>
    <property type="project" value="TreeGrafter"/>
</dbReference>
<organism evidence="2 3">
    <name type="scientific">Biomphalaria glabrata</name>
    <name type="common">Bloodfluke planorb</name>
    <name type="synonym">Freshwater snail</name>
    <dbReference type="NCBI Taxonomy" id="6526"/>
    <lineage>
        <taxon>Eukaryota</taxon>
        <taxon>Metazoa</taxon>
        <taxon>Spiralia</taxon>
        <taxon>Lophotrochozoa</taxon>
        <taxon>Mollusca</taxon>
        <taxon>Gastropoda</taxon>
        <taxon>Heterobranchia</taxon>
        <taxon>Euthyneura</taxon>
        <taxon>Panpulmonata</taxon>
        <taxon>Hygrophila</taxon>
        <taxon>Lymnaeoidea</taxon>
        <taxon>Planorbidae</taxon>
        <taxon>Biomphalaria</taxon>
    </lineage>
</organism>
<protein>
    <recommendedName>
        <fullName evidence="1">Talin IBS2B domain-containing protein</fullName>
    </recommendedName>
</protein>
<dbReference type="Proteomes" id="UP000076420">
    <property type="component" value="Unassembled WGS sequence"/>
</dbReference>
<dbReference type="SUPFAM" id="SSF109885">
    <property type="entry name" value="I/LWEQ domain"/>
    <property type="match status" value="1"/>
</dbReference>
<dbReference type="Gene3D" id="1.20.1420.10">
    <property type="entry name" value="Talin, central domain"/>
    <property type="match status" value="2"/>
</dbReference>
<evidence type="ECO:0000313" key="2">
    <source>
        <dbReference type="EnsemblMetazoa" id="BGLB017778-PH"/>
    </source>
</evidence>
<dbReference type="EnsemblMetazoa" id="BGLB017778-RH">
    <property type="protein sequence ID" value="BGLB017778-PH"/>
    <property type="gene ID" value="BGLB017778"/>
</dbReference>
<proteinExistence type="predicted"/>
<dbReference type="GO" id="GO:0003779">
    <property type="term" value="F:actin binding"/>
    <property type="evidence" value="ECO:0007669"/>
    <property type="project" value="InterPro"/>
</dbReference>
<feature type="domain" description="Talin IBS2B" evidence="1">
    <location>
        <begin position="91"/>
        <end position="184"/>
    </location>
</feature>
<reference evidence="2" key="1">
    <citation type="submission" date="2020-05" db="UniProtKB">
        <authorList>
            <consortium name="EnsemblMetazoa"/>
        </authorList>
    </citation>
    <scope>IDENTIFICATION</scope>
    <source>
        <strain evidence="2">BB02</strain>
    </source>
</reference>
<evidence type="ECO:0000259" key="1">
    <source>
        <dbReference type="Pfam" id="PF21896"/>
    </source>
</evidence>
<dbReference type="GO" id="GO:0098609">
    <property type="term" value="P:cell-cell adhesion"/>
    <property type="evidence" value="ECO:0007669"/>
    <property type="project" value="TreeGrafter"/>
</dbReference>
<dbReference type="VEuPathDB" id="VectorBase:BGLB017778"/>
<dbReference type="PANTHER" id="PTHR19981">
    <property type="entry name" value="TALIN"/>
    <property type="match status" value="1"/>
</dbReference>
<dbReference type="GO" id="GO:0005886">
    <property type="term" value="C:plasma membrane"/>
    <property type="evidence" value="ECO:0007669"/>
    <property type="project" value="TreeGrafter"/>
</dbReference>
<dbReference type="Pfam" id="PF21896">
    <property type="entry name" value="Talin_IBS2B"/>
    <property type="match status" value="1"/>
</dbReference>
<dbReference type="AlphaFoldDB" id="A0A2C9KDD9"/>
<sequence length="186" mass="19885">MIASMLDNPNEPVSDLSYFDSLQAVMEKSKDLGDAMTGISNHAKKQDMDEFCSSVRNFANSVCGLTEASVQAAYLVGISDPASEPGRPGVVDQTQFARANQAIQMACQNLTNPASSQQQYYASWNLRSMVLSAATVVAKHTSSLCNSCRLASSKTANPVAKRHFVQSAKDVANSTASLVKAIDEVN</sequence>
<name>A0A2C9KDD9_BIOGL</name>
<dbReference type="InterPro" id="IPR054082">
    <property type="entry name" value="Talin_IBS2B"/>
</dbReference>
<accession>A0A2C9KDD9</accession>
<dbReference type="GO" id="GO:0005925">
    <property type="term" value="C:focal adhesion"/>
    <property type="evidence" value="ECO:0007669"/>
    <property type="project" value="TreeGrafter"/>
</dbReference>
<gene>
    <name evidence="2" type="primary">106064595</name>
</gene>
<dbReference type="PANTHER" id="PTHR19981:SF1">
    <property type="entry name" value="RHEA, ISOFORM B"/>
    <property type="match status" value="1"/>
</dbReference>
<dbReference type="InterPro" id="IPR035964">
    <property type="entry name" value="I/LWEQ_dom_sf"/>
</dbReference>